<dbReference type="InterPro" id="IPR009056">
    <property type="entry name" value="Cyt_c-like_dom"/>
</dbReference>
<evidence type="ECO:0000313" key="6">
    <source>
        <dbReference type="EMBL" id="KAB7890371.1"/>
    </source>
</evidence>
<dbReference type="AlphaFoldDB" id="A0A6L4WV96"/>
<evidence type="ECO:0000259" key="5">
    <source>
        <dbReference type="PROSITE" id="PS51007"/>
    </source>
</evidence>
<keyword evidence="3 4" id="KW-0408">Iron</keyword>
<gene>
    <name evidence="6" type="ORF">GBG19_03710</name>
</gene>
<comment type="caution">
    <text evidence="6">The sequence shown here is derived from an EMBL/GenBank/DDBJ whole genome shotgun (WGS) entry which is preliminary data.</text>
</comment>
<reference evidence="6 7" key="1">
    <citation type="submission" date="2019-10" db="EMBL/GenBank/DDBJ databases">
        <title>Poseidonibacter ostreae sp. nov., isolated from the gut of the Ostrea denselamellosa.</title>
        <authorList>
            <person name="Choi A."/>
        </authorList>
    </citation>
    <scope>NUCLEOTIDE SEQUENCE [LARGE SCALE GENOMIC DNA]</scope>
    <source>
        <strain evidence="6 7">SJOD-M-33</strain>
    </source>
</reference>
<dbReference type="Gene3D" id="1.10.760.10">
    <property type="entry name" value="Cytochrome c-like domain"/>
    <property type="match status" value="1"/>
</dbReference>
<evidence type="ECO:0000256" key="4">
    <source>
        <dbReference type="PROSITE-ProRule" id="PRU00433"/>
    </source>
</evidence>
<accession>A0A6L4WV96</accession>
<dbReference type="GO" id="GO:0009055">
    <property type="term" value="F:electron transfer activity"/>
    <property type="evidence" value="ECO:0007669"/>
    <property type="project" value="InterPro"/>
</dbReference>
<dbReference type="SUPFAM" id="SSF46626">
    <property type="entry name" value="Cytochrome c"/>
    <property type="match status" value="1"/>
</dbReference>
<dbReference type="GO" id="GO:0046872">
    <property type="term" value="F:metal ion binding"/>
    <property type="evidence" value="ECO:0007669"/>
    <property type="project" value="UniProtKB-KW"/>
</dbReference>
<feature type="domain" description="Cytochrome c" evidence="5">
    <location>
        <begin position="18"/>
        <end position="99"/>
    </location>
</feature>
<evidence type="ECO:0000256" key="2">
    <source>
        <dbReference type="ARBA" id="ARBA00022723"/>
    </source>
</evidence>
<evidence type="ECO:0000256" key="3">
    <source>
        <dbReference type="ARBA" id="ARBA00023004"/>
    </source>
</evidence>
<dbReference type="EMBL" id="WFKK01000006">
    <property type="protein sequence ID" value="KAB7890371.1"/>
    <property type="molecule type" value="Genomic_DNA"/>
</dbReference>
<protein>
    <submittedName>
        <fullName evidence="6">C-type cytochrome</fullName>
    </submittedName>
</protein>
<keyword evidence="2 4" id="KW-0479">Metal-binding</keyword>
<dbReference type="Pfam" id="PF00034">
    <property type="entry name" value="Cytochrom_C"/>
    <property type="match status" value="1"/>
</dbReference>
<dbReference type="GO" id="GO:0020037">
    <property type="term" value="F:heme binding"/>
    <property type="evidence" value="ECO:0007669"/>
    <property type="project" value="InterPro"/>
</dbReference>
<evidence type="ECO:0000313" key="7">
    <source>
        <dbReference type="Proteomes" id="UP000472839"/>
    </source>
</evidence>
<dbReference type="InterPro" id="IPR036909">
    <property type="entry name" value="Cyt_c-like_dom_sf"/>
</dbReference>
<evidence type="ECO:0000256" key="1">
    <source>
        <dbReference type="ARBA" id="ARBA00022617"/>
    </source>
</evidence>
<organism evidence="6 7">
    <name type="scientific">Poseidonibacter ostreae</name>
    <dbReference type="NCBI Taxonomy" id="2654171"/>
    <lineage>
        <taxon>Bacteria</taxon>
        <taxon>Pseudomonadati</taxon>
        <taxon>Campylobacterota</taxon>
        <taxon>Epsilonproteobacteria</taxon>
        <taxon>Campylobacterales</taxon>
        <taxon>Arcobacteraceae</taxon>
        <taxon>Poseidonibacter</taxon>
    </lineage>
</organism>
<dbReference type="Proteomes" id="UP000472839">
    <property type="component" value="Unassembled WGS sequence"/>
</dbReference>
<dbReference type="PROSITE" id="PS51007">
    <property type="entry name" value="CYTC"/>
    <property type="match status" value="1"/>
</dbReference>
<keyword evidence="1 4" id="KW-0349">Heme</keyword>
<name>A0A6L4WV96_9BACT</name>
<proteinExistence type="predicted"/>
<sequence length="99" mass="9987">MAVSDATESASAKVAAAAPSINAQALFGACAGCHGQNGEKPALGKSQVIQGWDKAKVIEALNGYKDGSYGGVMKGVMKGQVATKSDAEIDALAEFISNL</sequence>